<reference evidence="3" key="1">
    <citation type="submission" date="2017-10" db="EMBL/GenBank/DDBJ databases">
        <title>Completed PacBio SMRT sequence of Methylosinus trichosporium OB3b reveals presence of a third large plasmid.</title>
        <authorList>
            <person name="Charles T.C."/>
            <person name="Lynch M.D.J."/>
            <person name="Heil J.R."/>
            <person name="Cheng J."/>
        </authorList>
    </citation>
    <scope>NUCLEOTIDE SEQUENCE [LARGE SCALE GENOMIC DNA]</scope>
    <source>
        <strain evidence="3">OB3b</strain>
    </source>
</reference>
<protein>
    <submittedName>
        <fullName evidence="2">Molecular chaperone DnaJ</fullName>
    </submittedName>
</protein>
<dbReference type="AlphaFoldDB" id="A0A2D2D5N6"/>
<dbReference type="InterPro" id="IPR036869">
    <property type="entry name" value="J_dom_sf"/>
</dbReference>
<dbReference type="RefSeq" id="WP_003613470.1">
    <property type="nucleotide sequence ID" value="NZ_ADVE02000001.1"/>
</dbReference>
<organism evidence="2 3">
    <name type="scientific">Methylosinus trichosporium (strain ATCC 35070 / NCIMB 11131 / UNIQEM 75 / OB3b)</name>
    <dbReference type="NCBI Taxonomy" id="595536"/>
    <lineage>
        <taxon>Bacteria</taxon>
        <taxon>Pseudomonadati</taxon>
        <taxon>Pseudomonadota</taxon>
        <taxon>Alphaproteobacteria</taxon>
        <taxon>Hyphomicrobiales</taxon>
        <taxon>Methylocystaceae</taxon>
        <taxon>Methylosinus</taxon>
    </lineage>
</organism>
<dbReference type="InterPro" id="IPR001623">
    <property type="entry name" value="DnaJ_domain"/>
</dbReference>
<evidence type="ECO:0000259" key="1">
    <source>
        <dbReference type="PROSITE" id="PS50076"/>
    </source>
</evidence>
<dbReference type="PROSITE" id="PS50076">
    <property type="entry name" value="DNAJ_2"/>
    <property type="match status" value="1"/>
</dbReference>
<gene>
    <name evidence="2" type="ORF">CQW49_10155</name>
</gene>
<dbReference type="SMART" id="SM00271">
    <property type="entry name" value="DnaJ"/>
    <property type="match status" value="1"/>
</dbReference>
<keyword evidence="3" id="KW-1185">Reference proteome</keyword>
<feature type="domain" description="J" evidence="1">
    <location>
        <begin position="102"/>
        <end position="157"/>
    </location>
</feature>
<dbReference type="Proteomes" id="UP000230709">
    <property type="component" value="Chromosome"/>
</dbReference>
<evidence type="ECO:0000313" key="2">
    <source>
        <dbReference type="EMBL" id="ATQ70320.1"/>
    </source>
</evidence>
<accession>A0A2D2D5N6</accession>
<dbReference type="CDD" id="cd06257">
    <property type="entry name" value="DnaJ"/>
    <property type="match status" value="1"/>
</dbReference>
<evidence type="ECO:0000313" key="3">
    <source>
        <dbReference type="Proteomes" id="UP000230709"/>
    </source>
</evidence>
<name>A0A2D2D5N6_METT3</name>
<dbReference type="EMBL" id="CP023737">
    <property type="protein sequence ID" value="ATQ70320.1"/>
    <property type="molecule type" value="Genomic_DNA"/>
</dbReference>
<dbReference type="SUPFAM" id="SSF46565">
    <property type="entry name" value="Chaperone J-domain"/>
    <property type="match status" value="1"/>
</dbReference>
<sequence length="160" mass="17932">MADKEEWVVWNGSLGVLDKVAIGRVEAGEAGRMAYLADPYGVVGPFSLDELEREGRIAFGACFVMSSQRWKEDQVELRLQGRAQRRAYQARFSFDDDEDDQEHRKALNLPLEGDLDPAEIRAAFRREAKTAHPDAGGSDEQYRLIAEARDALLEQFAGVS</sequence>
<dbReference type="Gene3D" id="1.10.287.110">
    <property type="entry name" value="DnaJ domain"/>
    <property type="match status" value="1"/>
</dbReference>
<dbReference type="KEGG" id="mtw:CQW49_10155"/>
<proteinExistence type="predicted"/>
<dbReference type="STRING" id="595536.GCA_000178815_03132"/>